<organism evidence="4 5">
    <name type="scientific">Acanthamoeba castellanii (strain ATCC 30010 / Neff)</name>
    <dbReference type="NCBI Taxonomy" id="1257118"/>
    <lineage>
        <taxon>Eukaryota</taxon>
        <taxon>Amoebozoa</taxon>
        <taxon>Discosea</taxon>
        <taxon>Longamoebia</taxon>
        <taxon>Centramoebida</taxon>
        <taxon>Acanthamoebidae</taxon>
        <taxon>Acanthamoeba</taxon>
    </lineage>
</organism>
<dbReference type="GeneID" id="14925668"/>
<keyword evidence="1" id="KW-0175">Coiled coil</keyword>
<sequence length="1103" mass="122734">MNLYPEELREPPVPVVAFIGGTKLHQSIFRNLSVVTLPDGTKRPQFFPLSMARSDSLPQSSAAAMASLAPSSSRKRVLSSLKKRGAGAAASMNGPSSLAGTSPTLESEMNMPPQGVLKANWMYKHTRVVPAVAVLLFPEWAKDHKWKAKEAEFHTMLDSIKGELRARNIRTLVVLVQKSPPPDSSHEERLSNFRKRAEVDSKRIIYFYESDISGSVGRLEKQMMEQALAFYKDVAQRLKKEKERLNKNVIGHKDYYVRYCFKVAFYTEFSKDTRISIKYGIMMRHSRVSVAHDLRHYLDGYINLANFAVERQRVMEIKTVAEYIHFKLCKLYFSTNSINDAVAQLERHIKTFRRVLGMAEKEFEHWAWLSRQYEVFAQLLEQHPQTIDAENKKCFPGYYYHVAAIYANKRKAIAKRLCEPVRGSPILDRYKDIDQKPLASIDRSKQVFVGQPPAPFQDHPLEAAGEPMVPDEMEDLYIAVAAELKVNHTDFVISLLQKARSYYTKTKASRMLLQIDALLAQQFVDAARYADAEPLFQALVQHYQEEGWWPLLNDVLESALVCEQDLANAPGYFTYALQLLPAEMTGSLKRKQQIQANIVAALASEVLVNEEMHLDVYVRSSFPSPIRFDALQLQFSDTSYNVSKESSDEDELLFQPGVERHFTFTLNARESPQQLQITEVLLELGHAPNSVVFCWDAQQPSQLKPHAQAEGSVEVLGSSSSKPDGASASASQVISIKELPAKIALNVVHEPPALVNEYYKLELNLQNTEDEPASGSMRLHIGNSANKEEPQFFAARNDRTPVGEIVFRDLAPGASTRHIVYVYFPTAGQKNTVITVSYETATRGSTVFATQLSIVIQRPFNVHFEFYTRDMKQILPSSTSQAAPFHQQQPSHPQASPTIQLPGQPPAFSASAAAASSGIGAPPSQSADLSSLLASQNLSASTFLSAPLSHPAGASAISPSMLLQPPAISLASSAELTSTILVEEMATDEDGVVVPPPAVPLTVDEPFWLMVEMTSTPPYPLSIEHTNLAMVNTTKENGPVATCTSTPFKPTVMESGQRYSLWYSITASVVGDSVNLATFSLRWKRKLRAGEPEPDEEEVASSV</sequence>
<dbReference type="VEuPathDB" id="AmoebaDB:ACA1_172710"/>
<dbReference type="PANTHER" id="PTHR14374:SF0">
    <property type="entry name" value="TRAFFICKING PROTEIN PARTICLE COMPLEX SUBUNIT 11"/>
    <property type="match status" value="1"/>
</dbReference>
<dbReference type="PANTHER" id="PTHR14374">
    <property type="entry name" value="FOIE GRAS"/>
    <property type="match status" value="1"/>
</dbReference>
<dbReference type="OrthoDB" id="6278596at2759"/>
<name>L8HHK5_ACACF</name>
<feature type="region of interest" description="Disordered" evidence="2">
    <location>
        <begin position="705"/>
        <end position="724"/>
    </location>
</feature>
<feature type="coiled-coil region" evidence="1">
    <location>
        <begin position="221"/>
        <end position="248"/>
    </location>
</feature>
<evidence type="ECO:0000256" key="1">
    <source>
        <dbReference type="SAM" id="Coils"/>
    </source>
</evidence>
<dbReference type="STRING" id="1257118.L8HHK5"/>
<dbReference type="EMBL" id="KB007811">
    <property type="protein sequence ID" value="ELR24645.1"/>
    <property type="molecule type" value="Genomic_DNA"/>
</dbReference>
<reference evidence="4 5" key="1">
    <citation type="journal article" date="2013" name="Genome Biol.">
        <title>Genome of Acanthamoeba castellanii highlights extensive lateral gene transfer and early evolution of tyrosine kinase signaling.</title>
        <authorList>
            <person name="Clarke M."/>
            <person name="Lohan A.J."/>
            <person name="Liu B."/>
            <person name="Lagkouvardos I."/>
            <person name="Roy S."/>
            <person name="Zafar N."/>
            <person name="Bertelli C."/>
            <person name="Schilde C."/>
            <person name="Kianianmomeni A."/>
            <person name="Burglin T.R."/>
            <person name="Frech C."/>
            <person name="Turcotte B."/>
            <person name="Kopec K.O."/>
            <person name="Synnott J.M."/>
            <person name="Choo C."/>
            <person name="Paponov I."/>
            <person name="Finkler A."/>
            <person name="Soon Heng Tan C."/>
            <person name="Hutchins A.P."/>
            <person name="Weinmeier T."/>
            <person name="Rattei T."/>
            <person name="Chu J.S."/>
            <person name="Gimenez G."/>
            <person name="Irimia M."/>
            <person name="Rigden D.J."/>
            <person name="Fitzpatrick D.A."/>
            <person name="Lorenzo-Morales J."/>
            <person name="Bateman A."/>
            <person name="Chiu C.H."/>
            <person name="Tang P."/>
            <person name="Hegemann P."/>
            <person name="Fromm H."/>
            <person name="Raoult D."/>
            <person name="Greub G."/>
            <person name="Miranda-Saavedra D."/>
            <person name="Chen N."/>
            <person name="Nash P."/>
            <person name="Ginger M.L."/>
            <person name="Horn M."/>
            <person name="Schaap P."/>
            <person name="Caler L."/>
            <person name="Loftus B."/>
        </authorList>
    </citation>
    <scope>NUCLEOTIDE SEQUENCE [LARGE SCALE GENOMIC DNA]</scope>
    <source>
        <strain evidence="4 5">Neff</strain>
    </source>
</reference>
<dbReference type="AlphaFoldDB" id="L8HHK5"/>
<evidence type="ECO:0000313" key="4">
    <source>
        <dbReference type="EMBL" id="ELR24645.1"/>
    </source>
</evidence>
<feature type="domain" description="Trafficking protein particle complex subunit 11" evidence="3">
    <location>
        <begin position="313"/>
        <end position="580"/>
    </location>
</feature>
<dbReference type="KEGG" id="acan:ACA1_172710"/>
<evidence type="ECO:0000259" key="3">
    <source>
        <dbReference type="Pfam" id="PF11817"/>
    </source>
</evidence>
<proteinExistence type="predicted"/>
<protein>
    <recommendedName>
        <fullName evidence="3">Trafficking protein particle complex subunit 11 domain-containing protein</fullName>
    </recommendedName>
</protein>
<feature type="compositionally biased region" description="Polar residues" evidence="2">
    <location>
        <begin position="93"/>
        <end position="107"/>
    </location>
</feature>
<accession>L8HHK5</accession>
<keyword evidence="5" id="KW-1185">Reference proteome</keyword>
<dbReference type="Proteomes" id="UP000011083">
    <property type="component" value="Unassembled WGS sequence"/>
</dbReference>
<feature type="region of interest" description="Disordered" evidence="2">
    <location>
        <begin position="877"/>
        <end position="898"/>
    </location>
</feature>
<evidence type="ECO:0000313" key="5">
    <source>
        <dbReference type="Proteomes" id="UP000011083"/>
    </source>
</evidence>
<feature type="compositionally biased region" description="Low complexity" evidence="2">
    <location>
        <begin position="710"/>
        <end position="724"/>
    </location>
</feature>
<gene>
    <name evidence="4" type="ORF">ACA1_172710</name>
</gene>
<feature type="non-terminal residue" evidence="4">
    <location>
        <position position="1"/>
    </location>
</feature>
<dbReference type="RefSeq" id="XP_004356545.1">
    <property type="nucleotide sequence ID" value="XM_004356492.1"/>
</dbReference>
<feature type="compositionally biased region" description="Low complexity" evidence="2">
    <location>
        <begin position="880"/>
        <end position="897"/>
    </location>
</feature>
<feature type="region of interest" description="Disordered" evidence="2">
    <location>
        <begin position="79"/>
        <end position="111"/>
    </location>
</feature>
<dbReference type="Pfam" id="PF11817">
    <property type="entry name" value="Foie-gras_1"/>
    <property type="match status" value="1"/>
</dbReference>
<dbReference type="OMA" id="QWTIGNA"/>
<dbReference type="InterPro" id="IPR021773">
    <property type="entry name" value="TPC11"/>
</dbReference>
<evidence type="ECO:0000256" key="2">
    <source>
        <dbReference type="SAM" id="MobiDB-lite"/>
    </source>
</evidence>